<keyword evidence="1" id="KW-0233">DNA recombination</keyword>
<dbReference type="SUPFAM" id="SSF56349">
    <property type="entry name" value="DNA breaking-rejoining enzymes"/>
    <property type="match status" value="1"/>
</dbReference>
<dbReference type="InterPro" id="IPR013762">
    <property type="entry name" value="Integrase-like_cat_sf"/>
</dbReference>
<reference evidence="3 4" key="1">
    <citation type="journal article" date="2018" name="Nat. Biotechnol.">
        <title>A standardized bacterial taxonomy based on genome phylogeny substantially revises the tree of life.</title>
        <authorList>
            <person name="Parks D.H."/>
            <person name="Chuvochina M."/>
            <person name="Waite D.W."/>
            <person name="Rinke C."/>
            <person name="Skarshewski A."/>
            <person name="Chaumeil P.A."/>
            <person name="Hugenholtz P."/>
        </authorList>
    </citation>
    <scope>NUCLEOTIDE SEQUENCE [LARGE SCALE GENOMIC DNA]</scope>
    <source>
        <strain evidence="3">UBA10707</strain>
    </source>
</reference>
<dbReference type="GO" id="GO:0015074">
    <property type="term" value="P:DNA integration"/>
    <property type="evidence" value="ECO:0007669"/>
    <property type="project" value="InterPro"/>
</dbReference>
<gene>
    <name evidence="3" type="ORF">DD666_13810</name>
</gene>
<name>A0A356LI15_9BURK</name>
<dbReference type="InterPro" id="IPR002104">
    <property type="entry name" value="Integrase_catalytic"/>
</dbReference>
<comment type="caution">
    <text evidence="3">The sequence shown here is derived from an EMBL/GenBank/DDBJ whole genome shotgun (WGS) entry which is preliminary data.</text>
</comment>
<dbReference type="CDD" id="cd00796">
    <property type="entry name" value="INT_Rci_Hp1_C"/>
    <property type="match status" value="1"/>
</dbReference>
<dbReference type="Pfam" id="PF00589">
    <property type="entry name" value="Phage_integrase"/>
    <property type="match status" value="1"/>
</dbReference>
<dbReference type="PROSITE" id="PS51898">
    <property type="entry name" value="TYR_RECOMBINASE"/>
    <property type="match status" value="1"/>
</dbReference>
<evidence type="ECO:0000256" key="1">
    <source>
        <dbReference type="ARBA" id="ARBA00023172"/>
    </source>
</evidence>
<dbReference type="AlphaFoldDB" id="A0A356LI15"/>
<organism evidence="3 4">
    <name type="scientific">Advenella kashmirensis</name>
    <dbReference type="NCBI Taxonomy" id="310575"/>
    <lineage>
        <taxon>Bacteria</taxon>
        <taxon>Pseudomonadati</taxon>
        <taxon>Pseudomonadota</taxon>
        <taxon>Betaproteobacteria</taxon>
        <taxon>Burkholderiales</taxon>
        <taxon>Alcaligenaceae</taxon>
    </lineage>
</organism>
<evidence type="ECO:0000313" key="3">
    <source>
        <dbReference type="EMBL" id="HBP30479.1"/>
    </source>
</evidence>
<evidence type="ECO:0000259" key="2">
    <source>
        <dbReference type="PROSITE" id="PS51898"/>
    </source>
</evidence>
<feature type="domain" description="Tyr recombinase" evidence="2">
    <location>
        <begin position="7"/>
        <end position="132"/>
    </location>
</feature>
<evidence type="ECO:0000313" key="4">
    <source>
        <dbReference type="Proteomes" id="UP000264036"/>
    </source>
</evidence>
<protein>
    <recommendedName>
        <fullName evidence="2">Tyr recombinase domain-containing protein</fullName>
    </recommendedName>
</protein>
<proteinExistence type="predicted"/>
<dbReference type="Gene3D" id="1.10.443.10">
    <property type="entry name" value="Intergrase catalytic core"/>
    <property type="match status" value="1"/>
</dbReference>
<dbReference type="EMBL" id="DOEK01000029">
    <property type="protein sequence ID" value="HBP30479.1"/>
    <property type="molecule type" value="Genomic_DNA"/>
</dbReference>
<dbReference type="Proteomes" id="UP000264036">
    <property type="component" value="Unassembled WGS sequence"/>
</dbReference>
<dbReference type="InterPro" id="IPR011010">
    <property type="entry name" value="DNA_brk_join_enz"/>
</dbReference>
<sequence>MSKDSGILIRCITKQQALLEQIKTPWMNDVCSFALSTDARMSEILKLEWSQFDLALSIARVTADKAPSGRSRSIPLNSDAMAVRKRRDKKWVFTTDTGVHPSDINRKGFKLTLTKANIEDFHFHDLRHTWAS</sequence>
<dbReference type="GO" id="GO:0003677">
    <property type="term" value="F:DNA binding"/>
    <property type="evidence" value="ECO:0007669"/>
    <property type="project" value="InterPro"/>
</dbReference>
<dbReference type="GO" id="GO:0006310">
    <property type="term" value="P:DNA recombination"/>
    <property type="evidence" value="ECO:0007669"/>
    <property type="project" value="UniProtKB-KW"/>
</dbReference>
<accession>A0A356LI15</accession>